<feature type="transmembrane region" description="Helical" evidence="1">
    <location>
        <begin position="6"/>
        <end position="28"/>
    </location>
</feature>
<gene>
    <name evidence="2" type="ORF">VB774_03090</name>
</gene>
<dbReference type="EMBL" id="JAYGIE010000007">
    <property type="protein sequence ID" value="MEA5476596.1"/>
    <property type="molecule type" value="Genomic_DNA"/>
</dbReference>
<sequence length="53" mass="6317">MNTIRWIRVIFSSIFIVLGLVFGTYFYIKEHQLISIAPQGYIARFLRDFSNLF</sequence>
<comment type="caution">
    <text evidence="2">The sequence shown here is derived from an EMBL/GenBank/DDBJ whole genome shotgun (WGS) entry which is preliminary data.</text>
</comment>
<evidence type="ECO:0000256" key="1">
    <source>
        <dbReference type="SAM" id="Phobius"/>
    </source>
</evidence>
<keyword evidence="1" id="KW-1133">Transmembrane helix</keyword>
<dbReference type="Proteomes" id="UP001301388">
    <property type="component" value="Unassembled WGS sequence"/>
</dbReference>
<keyword evidence="3" id="KW-1185">Reference proteome</keyword>
<protein>
    <submittedName>
        <fullName evidence="2">Uncharacterized protein</fullName>
    </submittedName>
</protein>
<evidence type="ECO:0000313" key="2">
    <source>
        <dbReference type="EMBL" id="MEA5476596.1"/>
    </source>
</evidence>
<reference evidence="2 3" key="1">
    <citation type="submission" date="2023-12" db="EMBL/GenBank/DDBJ databases">
        <title>Baltic Sea Cyanobacteria.</title>
        <authorList>
            <person name="Delbaje E."/>
            <person name="Fewer D.P."/>
            <person name="Shishido T.K."/>
        </authorList>
    </citation>
    <scope>NUCLEOTIDE SEQUENCE [LARGE SCALE GENOMIC DNA]</scope>
    <source>
        <strain evidence="2 3">UHCC 0370</strain>
    </source>
</reference>
<dbReference type="RefSeq" id="WP_281008951.1">
    <property type="nucleotide sequence ID" value="NZ_JAYGIE010000007.1"/>
</dbReference>
<evidence type="ECO:0000313" key="3">
    <source>
        <dbReference type="Proteomes" id="UP001301388"/>
    </source>
</evidence>
<proteinExistence type="predicted"/>
<keyword evidence="1" id="KW-0472">Membrane</keyword>
<name>A0ABU5TEA2_9CYAN</name>
<organism evidence="2 3">
    <name type="scientific">Pseudanabaena galeata UHCC 0370</name>
    <dbReference type="NCBI Taxonomy" id="3110310"/>
    <lineage>
        <taxon>Bacteria</taxon>
        <taxon>Bacillati</taxon>
        <taxon>Cyanobacteriota</taxon>
        <taxon>Cyanophyceae</taxon>
        <taxon>Pseudanabaenales</taxon>
        <taxon>Pseudanabaenaceae</taxon>
        <taxon>Pseudanabaena</taxon>
    </lineage>
</organism>
<keyword evidence="1" id="KW-0812">Transmembrane</keyword>
<accession>A0ABU5TEA2</accession>